<comment type="function">
    <text evidence="7">May play the central regulatory role in sporulation. It may be an element of the effector pathway responsible for the activation of sporulation genes in response to nutritional stress. Spo0A may act in concert with spo0H (a sigma factor) to control the expression of some genes that are critical to the sporulation process.</text>
</comment>
<evidence type="ECO:0000256" key="3">
    <source>
        <dbReference type="ARBA" id="ARBA00023012"/>
    </source>
</evidence>
<evidence type="ECO:0000256" key="8">
    <source>
        <dbReference type="PROSITE-ProRule" id="PRU00169"/>
    </source>
</evidence>
<keyword evidence="3" id="KW-0902">Two-component regulatory system</keyword>
<organism evidence="12 13">
    <name type="scientific">Lawsonibacter faecis</name>
    <dbReference type="NCBI Taxonomy" id="2763052"/>
    <lineage>
        <taxon>Bacteria</taxon>
        <taxon>Bacillati</taxon>
        <taxon>Bacillota</taxon>
        <taxon>Clostridia</taxon>
        <taxon>Eubacteriales</taxon>
        <taxon>Oscillospiraceae</taxon>
        <taxon>Lawsonibacter</taxon>
    </lineage>
</organism>
<dbReference type="PANTHER" id="PTHR48111">
    <property type="entry name" value="REGULATOR OF RPOS"/>
    <property type="match status" value="1"/>
</dbReference>
<dbReference type="InterPro" id="IPR036388">
    <property type="entry name" value="WH-like_DNA-bd_sf"/>
</dbReference>
<dbReference type="SMART" id="SM00448">
    <property type="entry name" value="REC"/>
    <property type="match status" value="1"/>
</dbReference>
<gene>
    <name evidence="12" type="ORF">H8S62_02970</name>
</gene>
<name>A0A8J6JAS2_9FIRM</name>
<feature type="DNA-binding region" description="OmpR/PhoB-type" evidence="9">
    <location>
        <begin position="125"/>
        <end position="223"/>
    </location>
</feature>
<dbReference type="Pfam" id="PF00072">
    <property type="entry name" value="Response_reg"/>
    <property type="match status" value="1"/>
</dbReference>
<keyword evidence="5 9" id="KW-0238">DNA-binding</keyword>
<dbReference type="Proteomes" id="UP000607645">
    <property type="component" value="Unassembled WGS sequence"/>
</dbReference>
<dbReference type="SUPFAM" id="SSF46894">
    <property type="entry name" value="C-terminal effector domain of the bipartite response regulators"/>
    <property type="match status" value="1"/>
</dbReference>
<dbReference type="GO" id="GO:0000976">
    <property type="term" value="F:transcription cis-regulatory region binding"/>
    <property type="evidence" value="ECO:0007669"/>
    <property type="project" value="TreeGrafter"/>
</dbReference>
<dbReference type="RefSeq" id="WP_155149501.1">
    <property type="nucleotide sequence ID" value="NZ_JACOPQ010000002.1"/>
</dbReference>
<dbReference type="PANTHER" id="PTHR48111:SF22">
    <property type="entry name" value="REGULATOR OF RPOS"/>
    <property type="match status" value="1"/>
</dbReference>
<keyword evidence="6" id="KW-0804">Transcription</keyword>
<dbReference type="AlphaFoldDB" id="A0A8J6JAS2"/>
<dbReference type="PROSITE" id="PS50110">
    <property type="entry name" value="RESPONSE_REGULATORY"/>
    <property type="match status" value="1"/>
</dbReference>
<evidence type="ECO:0000256" key="9">
    <source>
        <dbReference type="PROSITE-ProRule" id="PRU01091"/>
    </source>
</evidence>
<dbReference type="InterPro" id="IPR016032">
    <property type="entry name" value="Sig_transdc_resp-reg_C-effctor"/>
</dbReference>
<dbReference type="Pfam" id="PF00486">
    <property type="entry name" value="Trans_reg_C"/>
    <property type="match status" value="1"/>
</dbReference>
<evidence type="ECO:0000256" key="1">
    <source>
        <dbReference type="ARBA" id="ARBA00018672"/>
    </source>
</evidence>
<dbReference type="Gene3D" id="3.40.50.2300">
    <property type="match status" value="1"/>
</dbReference>
<dbReference type="InterPro" id="IPR001789">
    <property type="entry name" value="Sig_transdc_resp-reg_receiver"/>
</dbReference>
<keyword evidence="2 8" id="KW-0597">Phosphoprotein</keyword>
<dbReference type="GO" id="GO:0005829">
    <property type="term" value="C:cytosol"/>
    <property type="evidence" value="ECO:0007669"/>
    <property type="project" value="TreeGrafter"/>
</dbReference>
<dbReference type="GO" id="GO:0032993">
    <property type="term" value="C:protein-DNA complex"/>
    <property type="evidence" value="ECO:0007669"/>
    <property type="project" value="TreeGrafter"/>
</dbReference>
<keyword evidence="4" id="KW-0805">Transcription regulation</keyword>
<dbReference type="Gene3D" id="6.10.250.690">
    <property type="match status" value="1"/>
</dbReference>
<dbReference type="SMART" id="SM00862">
    <property type="entry name" value="Trans_reg_C"/>
    <property type="match status" value="1"/>
</dbReference>
<evidence type="ECO:0000259" key="11">
    <source>
        <dbReference type="PROSITE" id="PS51755"/>
    </source>
</evidence>
<reference evidence="12" key="1">
    <citation type="submission" date="2020-08" db="EMBL/GenBank/DDBJ databases">
        <title>Genome public.</title>
        <authorList>
            <person name="Liu C."/>
            <person name="Sun Q."/>
        </authorList>
    </citation>
    <scope>NUCLEOTIDE SEQUENCE</scope>
    <source>
        <strain evidence="12">NSJ-52</strain>
    </source>
</reference>
<keyword evidence="13" id="KW-1185">Reference proteome</keyword>
<evidence type="ECO:0000256" key="5">
    <source>
        <dbReference type="ARBA" id="ARBA00023125"/>
    </source>
</evidence>
<proteinExistence type="predicted"/>
<feature type="domain" description="OmpR/PhoB-type" evidence="11">
    <location>
        <begin position="125"/>
        <end position="223"/>
    </location>
</feature>
<dbReference type="GO" id="GO:0000156">
    <property type="term" value="F:phosphorelay response regulator activity"/>
    <property type="evidence" value="ECO:0007669"/>
    <property type="project" value="TreeGrafter"/>
</dbReference>
<dbReference type="InterPro" id="IPR011006">
    <property type="entry name" value="CheY-like_superfamily"/>
</dbReference>
<dbReference type="InterPro" id="IPR039420">
    <property type="entry name" value="WalR-like"/>
</dbReference>
<accession>A0A8J6JAS2</accession>
<dbReference type="PROSITE" id="PS51755">
    <property type="entry name" value="OMPR_PHOB"/>
    <property type="match status" value="1"/>
</dbReference>
<dbReference type="InterPro" id="IPR001867">
    <property type="entry name" value="OmpR/PhoB-type_DNA-bd"/>
</dbReference>
<dbReference type="CDD" id="cd00383">
    <property type="entry name" value="trans_reg_C"/>
    <property type="match status" value="1"/>
</dbReference>
<evidence type="ECO:0000256" key="2">
    <source>
        <dbReference type="ARBA" id="ARBA00022553"/>
    </source>
</evidence>
<evidence type="ECO:0000313" key="12">
    <source>
        <dbReference type="EMBL" id="MBC5735976.1"/>
    </source>
</evidence>
<evidence type="ECO:0000256" key="7">
    <source>
        <dbReference type="ARBA" id="ARBA00024867"/>
    </source>
</evidence>
<feature type="domain" description="Response regulatory" evidence="10">
    <location>
        <begin position="2"/>
        <end position="116"/>
    </location>
</feature>
<dbReference type="Gene3D" id="1.10.10.10">
    <property type="entry name" value="Winged helix-like DNA-binding domain superfamily/Winged helix DNA-binding domain"/>
    <property type="match status" value="1"/>
</dbReference>
<dbReference type="EMBL" id="JACOPQ010000002">
    <property type="protein sequence ID" value="MBC5735976.1"/>
    <property type="molecule type" value="Genomic_DNA"/>
</dbReference>
<sequence length="226" mass="25166">MRILMVEDDRKLCEAVCYQLEREGFTVDVCSDGDDGLRWIRQQAHDLVILDRMLPTMSGTTVLSRMRADGIATPVLIVTALDTVANRVEGLEAGADDYLVKPFAMEELIARIRAMGRRPRGWESAARLRLGRVTFDPAQRILSGPAGECSLSHREGDLMEALLRNPGQTLPRSVLLSRVWGPDAPVEEGNLDNYVYFLRRRLNQVGGGLEVKTVRGVGYRLEQADG</sequence>
<protein>
    <recommendedName>
        <fullName evidence="1">Stage 0 sporulation protein A homolog</fullName>
    </recommendedName>
</protein>
<evidence type="ECO:0000313" key="13">
    <source>
        <dbReference type="Proteomes" id="UP000607645"/>
    </source>
</evidence>
<evidence type="ECO:0000256" key="6">
    <source>
        <dbReference type="ARBA" id="ARBA00023163"/>
    </source>
</evidence>
<comment type="caution">
    <text evidence="12">The sequence shown here is derived from an EMBL/GenBank/DDBJ whole genome shotgun (WGS) entry which is preliminary data.</text>
</comment>
<dbReference type="GO" id="GO:0006355">
    <property type="term" value="P:regulation of DNA-templated transcription"/>
    <property type="evidence" value="ECO:0007669"/>
    <property type="project" value="InterPro"/>
</dbReference>
<evidence type="ECO:0000256" key="4">
    <source>
        <dbReference type="ARBA" id="ARBA00023015"/>
    </source>
</evidence>
<evidence type="ECO:0000259" key="10">
    <source>
        <dbReference type="PROSITE" id="PS50110"/>
    </source>
</evidence>
<feature type="modified residue" description="4-aspartylphosphate" evidence="8">
    <location>
        <position position="51"/>
    </location>
</feature>
<dbReference type="SUPFAM" id="SSF52172">
    <property type="entry name" value="CheY-like"/>
    <property type="match status" value="1"/>
</dbReference>